<evidence type="ECO:0000313" key="4">
    <source>
        <dbReference type="Proteomes" id="UP000596827"/>
    </source>
</evidence>
<sequence length="133" mass="14990">MYDKPLPIIDPESAPYWSALKERRLVLKRCRDCGRHHFYPRALCPHCHSDALVWSDARGTGTIYSYTVARRPAGPAFKPDVPYVIAVVDLDEGARMMTNVVTDDVDSIRIGQRVCVAFDAVTEEVTLPRFKPA</sequence>
<dbReference type="InterPro" id="IPR022002">
    <property type="entry name" value="ChsH2_Znr"/>
</dbReference>
<dbReference type="Proteomes" id="UP000596827">
    <property type="component" value="Unassembled WGS sequence"/>
</dbReference>
<dbReference type="RefSeq" id="WP_187079324.1">
    <property type="nucleotide sequence ID" value="NZ_JACORU010000001.1"/>
</dbReference>
<comment type="caution">
    <text evidence="3">The sequence shown here is derived from an EMBL/GenBank/DDBJ whole genome shotgun (WGS) entry which is preliminary data.</text>
</comment>
<accession>A0A923M4N7</accession>
<evidence type="ECO:0000313" key="3">
    <source>
        <dbReference type="EMBL" id="MBC5762838.1"/>
    </source>
</evidence>
<dbReference type="PANTHER" id="PTHR34075:SF5">
    <property type="entry name" value="BLR3430 PROTEIN"/>
    <property type="match status" value="1"/>
</dbReference>
<keyword evidence="4" id="KW-1185">Reference proteome</keyword>
<feature type="domain" description="ChsH2 rubredoxin-like zinc ribbon" evidence="2">
    <location>
        <begin position="17"/>
        <end position="52"/>
    </location>
</feature>
<dbReference type="AlphaFoldDB" id="A0A923M4N7"/>
<evidence type="ECO:0000259" key="1">
    <source>
        <dbReference type="Pfam" id="PF01796"/>
    </source>
</evidence>
<dbReference type="SUPFAM" id="SSF50249">
    <property type="entry name" value="Nucleic acid-binding proteins"/>
    <property type="match status" value="1"/>
</dbReference>
<gene>
    <name evidence="3" type="ORF">H8R02_00120</name>
</gene>
<protein>
    <submittedName>
        <fullName evidence="3">Zn-ribbon domain-containing OB-fold protein</fullName>
    </submittedName>
</protein>
<proteinExistence type="predicted"/>
<dbReference type="EMBL" id="JACORU010000001">
    <property type="protein sequence ID" value="MBC5762838.1"/>
    <property type="molecule type" value="Genomic_DNA"/>
</dbReference>
<dbReference type="InterPro" id="IPR012340">
    <property type="entry name" value="NA-bd_OB-fold"/>
</dbReference>
<dbReference type="Pfam" id="PF12172">
    <property type="entry name" value="zf-ChsH2"/>
    <property type="match status" value="1"/>
</dbReference>
<dbReference type="Pfam" id="PF01796">
    <property type="entry name" value="OB_ChsH2_C"/>
    <property type="match status" value="1"/>
</dbReference>
<evidence type="ECO:0000259" key="2">
    <source>
        <dbReference type="Pfam" id="PF12172"/>
    </source>
</evidence>
<dbReference type="PANTHER" id="PTHR34075">
    <property type="entry name" value="BLR3430 PROTEIN"/>
    <property type="match status" value="1"/>
</dbReference>
<dbReference type="InterPro" id="IPR052513">
    <property type="entry name" value="Thioester_dehydratase-like"/>
</dbReference>
<name>A0A923M4N7_9BURK</name>
<organism evidence="3 4">
    <name type="scientific">Ramlibacter albus</name>
    <dbReference type="NCBI Taxonomy" id="2079448"/>
    <lineage>
        <taxon>Bacteria</taxon>
        <taxon>Pseudomonadati</taxon>
        <taxon>Pseudomonadota</taxon>
        <taxon>Betaproteobacteria</taxon>
        <taxon>Burkholderiales</taxon>
        <taxon>Comamonadaceae</taxon>
        <taxon>Ramlibacter</taxon>
    </lineage>
</organism>
<dbReference type="Gene3D" id="6.10.30.10">
    <property type="match status" value="1"/>
</dbReference>
<dbReference type="InterPro" id="IPR002878">
    <property type="entry name" value="ChsH2_C"/>
</dbReference>
<reference evidence="3" key="1">
    <citation type="submission" date="2020-08" db="EMBL/GenBank/DDBJ databases">
        <title>Ramlibacter sp. GTP1 16S ribosomal RNA gene genome sequencing and assembly.</title>
        <authorList>
            <person name="Kang M."/>
        </authorList>
    </citation>
    <scope>NUCLEOTIDE SEQUENCE</scope>
    <source>
        <strain evidence="3">GTP1</strain>
    </source>
</reference>
<feature type="domain" description="ChsH2 C-terminal OB-fold" evidence="1">
    <location>
        <begin position="54"/>
        <end position="118"/>
    </location>
</feature>